<sequence>MFVFAAVLHSASNQSMNSTITYVLLRSRPRKYLLLGNINVQLQRNFHRELKKEGAGWGGVGTRDWLGRTPGNCISQRASRAERFQDLPLSTLESFLATMLVHAGTCRQHLPQSTSRRRQQIPFLLIRSYSSNRVPRTDSTKSSLISETVEAQASPLEPRSREEMQTLIMFLKELLDPTENKTLDSLFYHYRALPAPRLAYLRTEEMNLLLSRFMSAPVRTDLLMIRFLSVIDDMRELKIPITRKEWITVISYVGQRFNLKVGLPEIEATLKLWRELEKKAGTEFGPTLFNILLDMAAKANQHNLVEAILAEMKYRKIEADRFTLTTMITWYGRLRDAASVREAFTRLLQNGEVVDTMVYNALIVAFMRIGEWETAEELFNRMKNLGKKIKVKKNKEALAQGLKPDGSPISPSRDYVAYRRFAQALKVMAKQHQRKSAPERLSFPGDHGSQVYCGPNIVTFNIFLHSHCSYGDFDEVTKLLTEMKGLKISLEPSIFLSLFRGFTLHGEGRSSMSKWTVDRIEEVYAALLKEVYQPRVKQSEEVRLSTMLACEVVKAFAVTTRNRAKTIKVYRDMEYLYQQGYGHDREIDPVVQRVLQKAIAGPIQEAGVMYPI</sequence>
<dbReference type="PANTHER" id="PTHR47447">
    <property type="entry name" value="OS03G0856100 PROTEIN"/>
    <property type="match status" value="1"/>
</dbReference>
<comment type="similarity">
    <text evidence="1">Belongs to the CCM1 family.</text>
</comment>
<dbReference type="PANTHER" id="PTHR47447:SF17">
    <property type="entry name" value="OS12G0638900 PROTEIN"/>
    <property type="match status" value="1"/>
</dbReference>
<dbReference type="InParanoid" id="A0A3N4M1B4"/>
<feature type="repeat" description="PPR" evidence="5">
    <location>
        <begin position="355"/>
        <end position="389"/>
    </location>
</feature>
<dbReference type="OrthoDB" id="1908178at2759"/>
<name>A0A3N4M1B4_9PEZI</name>
<dbReference type="PROSITE" id="PS51375">
    <property type="entry name" value="PPR"/>
    <property type="match status" value="2"/>
</dbReference>
<proteinExistence type="inferred from homology"/>
<evidence type="ECO:0000256" key="6">
    <source>
        <dbReference type="SAM" id="MobiDB-lite"/>
    </source>
</evidence>
<keyword evidence="8" id="KW-1185">Reference proteome</keyword>
<evidence type="ECO:0000256" key="5">
    <source>
        <dbReference type="PROSITE-ProRule" id="PRU00708"/>
    </source>
</evidence>
<organism evidence="7 8">
    <name type="scientific">Terfezia boudieri ATCC MYA-4762</name>
    <dbReference type="NCBI Taxonomy" id="1051890"/>
    <lineage>
        <taxon>Eukaryota</taxon>
        <taxon>Fungi</taxon>
        <taxon>Dikarya</taxon>
        <taxon>Ascomycota</taxon>
        <taxon>Pezizomycotina</taxon>
        <taxon>Pezizomycetes</taxon>
        <taxon>Pezizales</taxon>
        <taxon>Pezizaceae</taxon>
        <taxon>Terfezia</taxon>
    </lineage>
</organism>
<evidence type="ECO:0000256" key="3">
    <source>
        <dbReference type="ARBA" id="ARBA00044493"/>
    </source>
</evidence>
<dbReference type="Pfam" id="PF12854">
    <property type="entry name" value="PPR_1"/>
    <property type="match status" value="1"/>
</dbReference>
<protein>
    <recommendedName>
        <fullName evidence="9">Pentacotripeptide-repeat region of PRORP domain-containing protein</fullName>
    </recommendedName>
</protein>
<dbReference type="NCBIfam" id="TIGR00756">
    <property type="entry name" value="PPR"/>
    <property type="match status" value="2"/>
</dbReference>
<feature type="compositionally biased region" description="Polar residues" evidence="6">
    <location>
        <begin position="140"/>
        <end position="151"/>
    </location>
</feature>
<dbReference type="Pfam" id="PF01535">
    <property type="entry name" value="PPR"/>
    <property type="match status" value="1"/>
</dbReference>
<dbReference type="InterPro" id="IPR011990">
    <property type="entry name" value="TPR-like_helical_dom_sf"/>
</dbReference>
<evidence type="ECO:0000256" key="1">
    <source>
        <dbReference type="ARBA" id="ARBA00006192"/>
    </source>
</evidence>
<gene>
    <name evidence="7" type="ORF">L211DRAFT_206651</name>
</gene>
<comment type="subunit">
    <text evidence="4">Binds to mitochondrial small subunit 15S rRNA.</text>
</comment>
<comment type="function">
    <text evidence="3">Regulates mitochondrial small subunit maturation by controlling 15S rRNA 5'-end processing. Localizes to the 5' precursor of the 15S rRNA in a position that is subsequently occupied by mS47 in the mature yeast mtSSU. Uses structure and sequence-specific RNA recognition, binding to a single-stranded region of the precursor and specifically recognizing bases -6 to -1. The exchange of Ccm1 for mS47 is coupled to the irreversible removal of precursor rRNA that is accompanied by conformational changes of the mitoribosomal proteins uS5m and mS26. These conformational changes signal completion of 5'-end rRNA processing through protection of the mature 5'-end of the 15S rRNA and stabilization of mS47. The removal of the 5' precursor together with the dissociation of Ccm1 may be catalyzed by the 5'-3' exoribonuclease Pet127. Involved in the specific removal of group I introns in mitochondrial encoded transcripts.</text>
</comment>
<dbReference type="InterPro" id="IPR002885">
    <property type="entry name" value="PPR_rpt"/>
</dbReference>
<dbReference type="STRING" id="1051890.A0A3N4M1B4"/>
<evidence type="ECO:0000256" key="2">
    <source>
        <dbReference type="ARBA" id="ARBA00022737"/>
    </source>
</evidence>
<evidence type="ECO:0000256" key="4">
    <source>
        <dbReference type="ARBA" id="ARBA00044511"/>
    </source>
</evidence>
<evidence type="ECO:0000313" key="7">
    <source>
        <dbReference type="EMBL" id="RPB24095.1"/>
    </source>
</evidence>
<dbReference type="EMBL" id="ML121543">
    <property type="protein sequence ID" value="RPB24095.1"/>
    <property type="molecule type" value="Genomic_DNA"/>
</dbReference>
<feature type="repeat" description="PPR" evidence="5">
    <location>
        <begin position="456"/>
        <end position="490"/>
    </location>
</feature>
<dbReference type="Proteomes" id="UP000267821">
    <property type="component" value="Unassembled WGS sequence"/>
</dbReference>
<evidence type="ECO:0000313" key="8">
    <source>
        <dbReference type="Proteomes" id="UP000267821"/>
    </source>
</evidence>
<dbReference type="Gene3D" id="1.25.40.10">
    <property type="entry name" value="Tetratricopeptide repeat domain"/>
    <property type="match status" value="2"/>
</dbReference>
<accession>A0A3N4M1B4</accession>
<keyword evidence="2" id="KW-0677">Repeat</keyword>
<reference evidence="7 8" key="1">
    <citation type="journal article" date="2018" name="Nat. Ecol. Evol.">
        <title>Pezizomycetes genomes reveal the molecular basis of ectomycorrhizal truffle lifestyle.</title>
        <authorList>
            <person name="Murat C."/>
            <person name="Payen T."/>
            <person name="Noel B."/>
            <person name="Kuo A."/>
            <person name="Morin E."/>
            <person name="Chen J."/>
            <person name="Kohler A."/>
            <person name="Krizsan K."/>
            <person name="Balestrini R."/>
            <person name="Da Silva C."/>
            <person name="Montanini B."/>
            <person name="Hainaut M."/>
            <person name="Levati E."/>
            <person name="Barry K.W."/>
            <person name="Belfiori B."/>
            <person name="Cichocki N."/>
            <person name="Clum A."/>
            <person name="Dockter R.B."/>
            <person name="Fauchery L."/>
            <person name="Guy J."/>
            <person name="Iotti M."/>
            <person name="Le Tacon F."/>
            <person name="Lindquist E.A."/>
            <person name="Lipzen A."/>
            <person name="Malagnac F."/>
            <person name="Mello A."/>
            <person name="Molinier V."/>
            <person name="Miyauchi S."/>
            <person name="Poulain J."/>
            <person name="Riccioni C."/>
            <person name="Rubini A."/>
            <person name="Sitrit Y."/>
            <person name="Splivallo R."/>
            <person name="Traeger S."/>
            <person name="Wang M."/>
            <person name="Zifcakova L."/>
            <person name="Wipf D."/>
            <person name="Zambonelli A."/>
            <person name="Paolocci F."/>
            <person name="Nowrousian M."/>
            <person name="Ottonello S."/>
            <person name="Baldrian P."/>
            <person name="Spatafora J.W."/>
            <person name="Henrissat B."/>
            <person name="Nagy L.G."/>
            <person name="Aury J.M."/>
            <person name="Wincker P."/>
            <person name="Grigoriev I.V."/>
            <person name="Bonfante P."/>
            <person name="Martin F.M."/>
        </authorList>
    </citation>
    <scope>NUCLEOTIDE SEQUENCE [LARGE SCALE GENOMIC DNA]</scope>
    <source>
        <strain evidence="7 8">ATCC MYA-4762</strain>
    </source>
</reference>
<dbReference type="AlphaFoldDB" id="A0A3N4M1B4"/>
<feature type="region of interest" description="Disordered" evidence="6">
    <location>
        <begin position="134"/>
        <end position="157"/>
    </location>
</feature>
<evidence type="ECO:0008006" key="9">
    <source>
        <dbReference type="Google" id="ProtNLM"/>
    </source>
</evidence>